<dbReference type="Proteomes" id="UP000198781">
    <property type="component" value="Unassembled WGS sequence"/>
</dbReference>
<evidence type="ECO:0000313" key="1">
    <source>
        <dbReference type="EMBL" id="SDD81554.1"/>
    </source>
</evidence>
<sequence length="61" mass="5967">MTTHMQRLPLPLIGRPLLGAGTLVFALLLAGCGGGNGGSGANVPATSATCANPDTHCAPKP</sequence>
<protein>
    <submittedName>
        <fullName evidence="1">Uncharacterized protein</fullName>
    </submittedName>
</protein>
<name>A0A1G6XTM7_9BURK</name>
<gene>
    <name evidence="1" type="ORF">SAMN05192589_109111</name>
</gene>
<evidence type="ECO:0000313" key="2">
    <source>
        <dbReference type="Proteomes" id="UP000198781"/>
    </source>
</evidence>
<keyword evidence="2" id="KW-1185">Reference proteome</keyword>
<accession>A0A1G6XTM7</accession>
<proteinExistence type="predicted"/>
<dbReference type="EMBL" id="FMZC01000009">
    <property type="protein sequence ID" value="SDD81554.1"/>
    <property type="molecule type" value="Genomic_DNA"/>
</dbReference>
<reference evidence="1 2" key="1">
    <citation type="submission" date="2016-10" db="EMBL/GenBank/DDBJ databases">
        <authorList>
            <person name="de Groot N.N."/>
        </authorList>
    </citation>
    <scope>NUCLEOTIDE SEQUENCE [LARGE SCALE GENOMIC DNA]</scope>
    <source>
        <strain evidence="1 2">DSM 16619</strain>
    </source>
</reference>
<dbReference type="PROSITE" id="PS51257">
    <property type="entry name" value="PROKAR_LIPOPROTEIN"/>
    <property type="match status" value="1"/>
</dbReference>
<dbReference type="RefSeq" id="WP_092744546.1">
    <property type="nucleotide sequence ID" value="NZ_FMZC01000009.1"/>
</dbReference>
<organism evidence="1 2">
    <name type="scientific">Paracidovorax valerianellae</name>
    <dbReference type="NCBI Taxonomy" id="187868"/>
    <lineage>
        <taxon>Bacteria</taxon>
        <taxon>Pseudomonadati</taxon>
        <taxon>Pseudomonadota</taxon>
        <taxon>Betaproteobacteria</taxon>
        <taxon>Burkholderiales</taxon>
        <taxon>Comamonadaceae</taxon>
        <taxon>Paracidovorax</taxon>
    </lineage>
</organism>
<dbReference type="AlphaFoldDB" id="A0A1G6XTM7"/>
<dbReference type="STRING" id="187868.SAMN05192589_109111"/>